<evidence type="ECO:0000256" key="2">
    <source>
        <dbReference type="ARBA" id="ARBA00022801"/>
    </source>
</evidence>
<dbReference type="PRINTS" id="PR00719">
    <property type="entry name" value="LMWPTPASE"/>
</dbReference>
<organism evidence="6 7">
    <name type="scientific">Thermodesulforhabdus norvegica</name>
    <dbReference type="NCBI Taxonomy" id="39841"/>
    <lineage>
        <taxon>Bacteria</taxon>
        <taxon>Pseudomonadati</taxon>
        <taxon>Thermodesulfobacteriota</taxon>
        <taxon>Syntrophobacteria</taxon>
        <taxon>Syntrophobacterales</taxon>
        <taxon>Thermodesulforhabdaceae</taxon>
        <taxon>Thermodesulforhabdus</taxon>
    </lineage>
</organism>
<dbReference type="EMBL" id="FOUU01000011">
    <property type="protein sequence ID" value="SFN04406.1"/>
    <property type="molecule type" value="Genomic_DNA"/>
</dbReference>
<proteinExistence type="inferred from homology"/>
<evidence type="ECO:0000256" key="4">
    <source>
        <dbReference type="PIRSR" id="PIRSR617867-1"/>
    </source>
</evidence>
<dbReference type="PANTHER" id="PTHR43428:SF1">
    <property type="entry name" value="ARSENATE REDUCTASE"/>
    <property type="match status" value="1"/>
</dbReference>
<dbReference type="InterPro" id="IPR017867">
    <property type="entry name" value="Tyr_phospatase_low_mol_wt"/>
</dbReference>
<evidence type="ECO:0000259" key="5">
    <source>
        <dbReference type="SMART" id="SM00226"/>
    </source>
</evidence>
<dbReference type="AlphaFoldDB" id="A0A1I4VTS7"/>
<dbReference type="InterPro" id="IPR036196">
    <property type="entry name" value="Ptyr_pPase_sf"/>
</dbReference>
<dbReference type="Proteomes" id="UP000199611">
    <property type="component" value="Unassembled WGS sequence"/>
</dbReference>
<dbReference type="SMART" id="SM00226">
    <property type="entry name" value="LMWPc"/>
    <property type="match status" value="1"/>
</dbReference>
<dbReference type="CDD" id="cd16345">
    <property type="entry name" value="LMWP_ArsC"/>
    <property type="match status" value="1"/>
</dbReference>
<dbReference type="GO" id="GO:0004725">
    <property type="term" value="F:protein tyrosine phosphatase activity"/>
    <property type="evidence" value="ECO:0007669"/>
    <property type="project" value="InterPro"/>
</dbReference>
<feature type="domain" description="Phosphotyrosine protein phosphatase I" evidence="5">
    <location>
        <begin position="4"/>
        <end position="140"/>
    </location>
</feature>
<dbReference type="PANTHER" id="PTHR43428">
    <property type="entry name" value="ARSENATE REDUCTASE"/>
    <property type="match status" value="1"/>
</dbReference>
<keyword evidence="7" id="KW-1185">Reference proteome</keyword>
<dbReference type="RefSeq" id="WP_093396197.1">
    <property type="nucleotide sequence ID" value="NZ_FOUU01000011.1"/>
</dbReference>
<name>A0A1I4VTS7_9BACT</name>
<evidence type="ECO:0000256" key="1">
    <source>
        <dbReference type="ARBA" id="ARBA00011063"/>
    </source>
</evidence>
<gene>
    <name evidence="6" type="ORF">SAMN05660836_02457</name>
</gene>
<dbReference type="InterPro" id="IPR023485">
    <property type="entry name" value="Ptyr_pPase"/>
</dbReference>
<accession>A0A1I4VTS7</accession>
<keyword evidence="2" id="KW-0378">Hydrolase</keyword>
<dbReference type="Gene3D" id="3.40.50.2300">
    <property type="match status" value="1"/>
</dbReference>
<protein>
    <submittedName>
        <fullName evidence="6">Arsenate reductase</fullName>
    </submittedName>
</protein>
<feature type="active site" description="Nucleophile" evidence="4">
    <location>
        <position position="10"/>
    </location>
</feature>
<evidence type="ECO:0000313" key="6">
    <source>
        <dbReference type="EMBL" id="SFN04406.1"/>
    </source>
</evidence>
<dbReference type="SUPFAM" id="SSF52788">
    <property type="entry name" value="Phosphotyrosine protein phosphatases I"/>
    <property type="match status" value="1"/>
</dbReference>
<sequence>MNKKRILYLCTGNSCRSQMAEGWTRHLHGDWLEAHSAGVSPHGIDPRAVKVMQEVGIDISGQKSKSIEAVEDLEFDYVITLCDSAKKSCPVFPARTLYVHVPFDDPPVLAMSAESEEEALNHYRRVRDEIGDFVRKLPEFLKSRLHEKTQR</sequence>
<dbReference type="STRING" id="39841.SAMN05660836_02457"/>
<dbReference type="OrthoDB" id="9784339at2"/>
<feature type="active site" evidence="4">
    <location>
        <position position="16"/>
    </location>
</feature>
<dbReference type="Pfam" id="PF01451">
    <property type="entry name" value="LMWPc"/>
    <property type="match status" value="1"/>
</dbReference>
<dbReference type="GO" id="GO:0046685">
    <property type="term" value="P:response to arsenic-containing substance"/>
    <property type="evidence" value="ECO:0007669"/>
    <property type="project" value="UniProtKB-KW"/>
</dbReference>
<comment type="similarity">
    <text evidence="1">Belongs to the low molecular weight phosphotyrosine protein phosphatase family.</text>
</comment>
<evidence type="ECO:0000256" key="3">
    <source>
        <dbReference type="ARBA" id="ARBA00022849"/>
    </source>
</evidence>
<keyword evidence="3" id="KW-0059">Arsenical resistance</keyword>
<evidence type="ECO:0000313" key="7">
    <source>
        <dbReference type="Proteomes" id="UP000199611"/>
    </source>
</evidence>
<reference evidence="6 7" key="1">
    <citation type="submission" date="2016-10" db="EMBL/GenBank/DDBJ databases">
        <authorList>
            <person name="de Groot N.N."/>
        </authorList>
    </citation>
    <scope>NUCLEOTIDE SEQUENCE [LARGE SCALE GENOMIC DNA]</scope>
    <source>
        <strain evidence="6 7">DSM 9990</strain>
    </source>
</reference>